<name>A0A367FKA7_9ACTN</name>
<dbReference type="SUPFAM" id="SSF51735">
    <property type="entry name" value="NAD(P)-binding Rossmann-fold domains"/>
    <property type="match status" value="1"/>
</dbReference>
<dbReference type="AlphaFoldDB" id="A0A367FKA7"/>
<dbReference type="PROSITE" id="PS00061">
    <property type="entry name" value="ADH_SHORT"/>
    <property type="match status" value="1"/>
</dbReference>
<dbReference type="InterPro" id="IPR002347">
    <property type="entry name" value="SDR_fam"/>
</dbReference>
<evidence type="ECO:0000313" key="5">
    <source>
        <dbReference type="Proteomes" id="UP000253094"/>
    </source>
</evidence>
<accession>A0A367FKA7</accession>
<evidence type="ECO:0000256" key="1">
    <source>
        <dbReference type="ARBA" id="ARBA00006484"/>
    </source>
</evidence>
<dbReference type="InterPro" id="IPR020904">
    <property type="entry name" value="Sc_DH/Rdtase_CS"/>
</dbReference>
<comment type="similarity">
    <text evidence="1">Belongs to the short-chain dehydrogenases/reductases (SDR) family.</text>
</comment>
<evidence type="ECO:0000313" key="4">
    <source>
        <dbReference type="EMBL" id="RCG30828.1"/>
    </source>
</evidence>
<feature type="domain" description="Ketoreductase" evidence="3">
    <location>
        <begin position="7"/>
        <end position="208"/>
    </location>
</feature>
<evidence type="ECO:0000259" key="3">
    <source>
        <dbReference type="SMART" id="SM00822"/>
    </source>
</evidence>
<dbReference type="RefSeq" id="WP_114028958.1">
    <property type="nucleotide sequence ID" value="NZ_QOIL01000006.1"/>
</dbReference>
<keyword evidence="2" id="KW-0560">Oxidoreductase</keyword>
<protein>
    <submittedName>
        <fullName evidence="4">SDR family NAD(P)-dependent oxidoreductase</fullName>
    </submittedName>
</protein>
<evidence type="ECO:0000256" key="2">
    <source>
        <dbReference type="ARBA" id="ARBA00023002"/>
    </source>
</evidence>
<dbReference type="Pfam" id="PF13561">
    <property type="entry name" value="adh_short_C2"/>
    <property type="match status" value="1"/>
</dbReference>
<proteinExistence type="inferred from homology"/>
<dbReference type="SMART" id="SM00822">
    <property type="entry name" value="PKS_KR"/>
    <property type="match status" value="1"/>
</dbReference>
<dbReference type="PRINTS" id="PR00080">
    <property type="entry name" value="SDRFAMILY"/>
</dbReference>
<dbReference type="EMBL" id="QOIL01000006">
    <property type="protein sequence ID" value="RCG30828.1"/>
    <property type="molecule type" value="Genomic_DNA"/>
</dbReference>
<dbReference type="PRINTS" id="PR00081">
    <property type="entry name" value="GDHRDH"/>
</dbReference>
<reference evidence="4 5" key="1">
    <citation type="submission" date="2018-06" db="EMBL/GenBank/DDBJ databases">
        <title>Sphaerisporangium craniellae sp. nov., isolated from a marine sponge in the South China Sea.</title>
        <authorList>
            <person name="Li L."/>
        </authorList>
    </citation>
    <scope>NUCLEOTIDE SEQUENCE [LARGE SCALE GENOMIC DNA]</scope>
    <source>
        <strain evidence="4 5">CCTCC AA 208026</strain>
    </source>
</reference>
<dbReference type="GO" id="GO:0016491">
    <property type="term" value="F:oxidoreductase activity"/>
    <property type="evidence" value="ECO:0007669"/>
    <property type="project" value="UniProtKB-KW"/>
</dbReference>
<gene>
    <name evidence="4" type="ORF">DQ384_12670</name>
</gene>
<dbReference type="InterPro" id="IPR057326">
    <property type="entry name" value="KR_dom"/>
</dbReference>
<dbReference type="PANTHER" id="PTHR43639">
    <property type="entry name" value="OXIDOREDUCTASE, SHORT-CHAIN DEHYDROGENASE/REDUCTASE FAMILY (AFU_ORTHOLOGUE AFUA_5G02870)"/>
    <property type="match status" value="1"/>
</dbReference>
<dbReference type="PANTHER" id="PTHR43639:SF1">
    <property type="entry name" value="SHORT-CHAIN DEHYDROGENASE_REDUCTASE FAMILY PROTEIN"/>
    <property type="match status" value="1"/>
</dbReference>
<dbReference type="FunFam" id="3.40.50.720:FF:000084">
    <property type="entry name" value="Short-chain dehydrogenase reductase"/>
    <property type="match status" value="1"/>
</dbReference>
<comment type="caution">
    <text evidence="4">The sequence shown here is derived from an EMBL/GenBank/DDBJ whole genome shotgun (WGS) entry which is preliminary data.</text>
</comment>
<organism evidence="4 5">
    <name type="scientific">Sphaerisporangium album</name>
    <dbReference type="NCBI Taxonomy" id="509200"/>
    <lineage>
        <taxon>Bacteria</taxon>
        <taxon>Bacillati</taxon>
        <taxon>Actinomycetota</taxon>
        <taxon>Actinomycetes</taxon>
        <taxon>Streptosporangiales</taxon>
        <taxon>Streptosporangiaceae</taxon>
        <taxon>Sphaerisporangium</taxon>
    </lineage>
</organism>
<keyword evidence="5" id="KW-1185">Reference proteome</keyword>
<dbReference type="Gene3D" id="3.40.50.720">
    <property type="entry name" value="NAD(P)-binding Rossmann-like Domain"/>
    <property type="match status" value="1"/>
</dbReference>
<sequence length="249" mass="25967">MTTLAGKTALVTGGGRGIGRAIALRLGRDGARVGVHYGTGERAARETVAEIEAAGGQAFALRAELGSPDGAEILWAAFDARAGELDILVNNAGVLGDLARIEEVTPENFDRVFSVNTRAPFFVTRLGLERLRDGGRIVNVSSVLTRGYTQPSSITYAMSKGALDVLTATLAKQLGPRAITVNTVAPGVVDTDMHAGRLTGDTLTWVESASPLGRVGVPDDIAGAVAFLTSEDGRWVTGHWLEVSGGTLL</sequence>
<dbReference type="OrthoDB" id="3571370at2"/>
<dbReference type="Proteomes" id="UP000253094">
    <property type="component" value="Unassembled WGS sequence"/>
</dbReference>
<dbReference type="InterPro" id="IPR036291">
    <property type="entry name" value="NAD(P)-bd_dom_sf"/>
</dbReference>